<comment type="caution">
    <text evidence="5">The sequence shown here is derived from an EMBL/GenBank/DDBJ whole genome shotgun (WGS) entry which is preliminary data.</text>
</comment>
<dbReference type="Proteomes" id="UP000035088">
    <property type="component" value="Unassembled WGS sequence"/>
</dbReference>
<evidence type="ECO:0000256" key="3">
    <source>
        <dbReference type="SAM" id="SignalP"/>
    </source>
</evidence>
<keyword evidence="2 3" id="KW-0732">Signal</keyword>
<dbReference type="InterPro" id="IPR028082">
    <property type="entry name" value="Peripla_BP_I"/>
</dbReference>
<dbReference type="EMBL" id="BAEE01000048">
    <property type="protein sequence ID" value="GAB09840.1"/>
    <property type="molecule type" value="Genomic_DNA"/>
</dbReference>
<evidence type="ECO:0000259" key="4">
    <source>
        <dbReference type="Pfam" id="PF13458"/>
    </source>
</evidence>
<name>G7H1W5_9ACTN</name>
<dbReference type="PANTHER" id="PTHR30483">
    <property type="entry name" value="LEUCINE-SPECIFIC-BINDING PROTEIN"/>
    <property type="match status" value="1"/>
</dbReference>
<dbReference type="Pfam" id="PF13458">
    <property type="entry name" value="Peripla_BP_6"/>
    <property type="match status" value="1"/>
</dbReference>
<dbReference type="STRING" id="1073574.GOARA_048_00420"/>
<accession>G7H1W5</accession>
<dbReference type="SUPFAM" id="SSF53822">
    <property type="entry name" value="Periplasmic binding protein-like I"/>
    <property type="match status" value="1"/>
</dbReference>
<feature type="chain" id="PRO_5038769344" evidence="3">
    <location>
        <begin position="33"/>
        <end position="409"/>
    </location>
</feature>
<dbReference type="PROSITE" id="PS51257">
    <property type="entry name" value="PROKAR_LIPOPROTEIN"/>
    <property type="match status" value="1"/>
</dbReference>
<dbReference type="InterPro" id="IPR028081">
    <property type="entry name" value="Leu-bd"/>
</dbReference>
<dbReference type="PANTHER" id="PTHR30483:SF6">
    <property type="entry name" value="PERIPLASMIC BINDING PROTEIN OF ABC TRANSPORTER FOR NATURAL AMINO ACIDS"/>
    <property type="match status" value="1"/>
</dbReference>
<keyword evidence="6" id="KW-1185">Reference proteome</keyword>
<feature type="domain" description="Leucine-binding protein" evidence="4">
    <location>
        <begin position="54"/>
        <end position="378"/>
    </location>
</feature>
<dbReference type="AlphaFoldDB" id="G7H1W5"/>
<feature type="signal peptide" evidence="3">
    <location>
        <begin position="1"/>
        <end position="32"/>
    </location>
</feature>
<dbReference type="CDD" id="cd06341">
    <property type="entry name" value="PBP1_ABC_ligand_binding-like"/>
    <property type="match status" value="1"/>
</dbReference>
<evidence type="ECO:0000256" key="1">
    <source>
        <dbReference type="ARBA" id="ARBA00010062"/>
    </source>
</evidence>
<dbReference type="Gene3D" id="3.40.50.2300">
    <property type="match status" value="2"/>
</dbReference>
<dbReference type="OrthoDB" id="5169139at2"/>
<comment type="similarity">
    <text evidence="1">Belongs to the leucine-binding protein family.</text>
</comment>
<gene>
    <name evidence="5" type="ORF">GOARA_048_00420</name>
</gene>
<sequence length="409" mass="41293">MKTPFNVGRITRSTIAAGAAGVLILGALTACTSDGDDAGPTTELPTSAATGDAVKIGLIGASGGVVSIPQLTQGAEAAAKYLNDNGGGINGHKVELVICNQQEDPASATKCANEMVEKKVAVVAVPMTSQGAVMLPIVARAGIPYVAQAPVSAVEMGAPGGFMISGGTVAVLNAEAQTAAKEGVKKFTILIGDSGDAAASVGQMAQAFFKPAGIEVKVVTIPSNVADPTPQISAGLADKPDAVTILGDSRQCISSLKALKTAAPEVKKYLIASCLDKTVTDNVGMDSVEGAKAFTTVITTGEEESVVQYRSVVAKYAPDVDPNGLAYLGYQVISSIAAVGKDLPAGPISAQQYKDALAAAKDVPVPAAPGLTFTCNRTAFPQAPNLCSKSMLVSDVGTDGKLENSTVVN</sequence>
<evidence type="ECO:0000313" key="6">
    <source>
        <dbReference type="Proteomes" id="UP000035088"/>
    </source>
</evidence>
<evidence type="ECO:0000256" key="2">
    <source>
        <dbReference type="ARBA" id="ARBA00022729"/>
    </source>
</evidence>
<dbReference type="RefSeq" id="WP_007321915.1">
    <property type="nucleotide sequence ID" value="NZ_BAEE01000048.1"/>
</dbReference>
<proteinExistence type="inferred from homology"/>
<evidence type="ECO:0000313" key="5">
    <source>
        <dbReference type="EMBL" id="GAB09840.1"/>
    </source>
</evidence>
<dbReference type="InterPro" id="IPR051010">
    <property type="entry name" value="BCAA_transport"/>
</dbReference>
<reference evidence="5 6" key="1">
    <citation type="submission" date="2011-11" db="EMBL/GenBank/DDBJ databases">
        <title>Whole genome shotgun sequence of Gordonia araii NBRC 100433.</title>
        <authorList>
            <person name="Yoshida Y."/>
            <person name="Hosoyama A."/>
            <person name="Tsuchikane K."/>
            <person name="Katsumata H."/>
            <person name="Yamazaki S."/>
            <person name="Fujita N."/>
        </authorList>
    </citation>
    <scope>NUCLEOTIDE SEQUENCE [LARGE SCALE GENOMIC DNA]</scope>
    <source>
        <strain evidence="5 6">NBRC 100433</strain>
    </source>
</reference>
<organism evidence="5 6">
    <name type="scientific">Gordonia araii NBRC 100433</name>
    <dbReference type="NCBI Taxonomy" id="1073574"/>
    <lineage>
        <taxon>Bacteria</taxon>
        <taxon>Bacillati</taxon>
        <taxon>Actinomycetota</taxon>
        <taxon>Actinomycetes</taxon>
        <taxon>Mycobacteriales</taxon>
        <taxon>Gordoniaceae</taxon>
        <taxon>Gordonia</taxon>
    </lineage>
</organism>
<protein>
    <submittedName>
        <fullName evidence="5">Putative ABC transporter substrate binding protein</fullName>
    </submittedName>
</protein>